<dbReference type="SMART" id="SM00530">
    <property type="entry name" value="HTH_XRE"/>
    <property type="match status" value="1"/>
</dbReference>
<dbReference type="CDD" id="cd00093">
    <property type="entry name" value="HTH_XRE"/>
    <property type="match status" value="1"/>
</dbReference>
<dbReference type="RefSeq" id="WP_024389066.1">
    <property type="nucleotide sequence ID" value="NZ_CABEIV010000006.1"/>
</dbReference>
<dbReference type="Proteomes" id="UP000071601">
    <property type="component" value="Unassembled WGS sequence"/>
</dbReference>
<reference evidence="3" key="2">
    <citation type="submission" date="2023-11" db="EMBL/GenBank/DDBJ databases">
        <title>Antimicrobial resistance in invasive Streptococcus suis isolated in Spain and the associated genetic mechanisms.</title>
        <authorList>
            <person name="Uruen C."/>
            <person name="Arenas J.A."/>
        </authorList>
    </citation>
    <scope>NUCLEOTIDE SEQUENCE</scope>
    <source>
        <strain evidence="3">Ss_70</strain>
    </source>
</reference>
<dbReference type="AlphaFoldDB" id="A0A0Z8RS86"/>
<dbReference type="GO" id="GO:0003677">
    <property type="term" value="F:DNA binding"/>
    <property type="evidence" value="ECO:0007669"/>
    <property type="project" value="InterPro"/>
</dbReference>
<evidence type="ECO:0000313" key="5">
    <source>
        <dbReference type="Proteomes" id="UP001270004"/>
    </source>
</evidence>
<evidence type="ECO:0000313" key="3">
    <source>
        <dbReference type="EMBL" id="MDX5038615.1"/>
    </source>
</evidence>
<name>A0A0Z8RS86_STRSU</name>
<dbReference type="SUPFAM" id="SSF47413">
    <property type="entry name" value="lambda repressor-like DNA-binding domains"/>
    <property type="match status" value="1"/>
</dbReference>
<dbReference type="EMBL" id="FILR01000006">
    <property type="protein sequence ID" value="CYX43203.1"/>
    <property type="molecule type" value="Genomic_DNA"/>
</dbReference>
<protein>
    <submittedName>
        <fullName evidence="2">Helix-turn-helix domain</fullName>
    </submittedName>
    <submittedName>
        <fullName evidence="3">Helix-turn-helix transcriptional regulator</fullName>
    </submittedName>
</protein>
<organism evidence="3 5">
    <name type="scientific">Streptococcus suis</name>
    <dbReference type="NCBI Taxonomy" id="1307"/>
    <lineage>
        <taxon>Bacteria</taxon>
        <taxon>Bacillati</taxon>
        <taxon>Bacillota</taxon>
        <taxon>Bacilli</taxon>
        <taxon>Lactobacillales</taxon>
        <taxon>Streptococcaceae</taxon>
        <taxon>Streptococcus</taxon>
    </lineage>
</organism>
<evidence type="ECO:0000313" key="4">
    <source>
        <dbReference type="Proteomes" id="UP000071601"/>
    </source>
</evidence>
<accession>A0A0Z8RS86</accession>
<sequence>MRTIDILLQNLRKYHGVDSLRDLAKKIEMSGYVLLNWSSGRSSPKLDQLDKIAYLINVEVSNLLVQDIEISITSPIWRDNVKRNFIENLGRYSQEKGIEKSWFDENPCGISYWAFRYYMNGNNRTVNLNKLDELAKILGIQTYQLLESRKIDEKEN</sequence>
<dbReference type="Gene3D" id="1.10.260.40">
    <property type="entry name" value="lambda repressor-like DNA-binding domains"/>
    <property type="match status" value="1"/>
</dbReference>
<dbReference type="PROSITE" id="PS50943">
    <property type="entry name" value="HTH_CROC1"/>
    <property type="match status" value="1"/>
</dbReference>
<dbReference type="InterPro" id="IPR001387">
    <property type="entry name" value="Cro/C1-type_HTH"/>
</dbReference>
<feature type="domain" description="HTH cro/C1-type" evidence="1">
    <location>
        <begin position="8"/>
        <end position="63"/>
    </location>
</feature>
<dbReference type="InterPro" id="IPR010982">
    <property type="entry name" value="Lambda_DNA-bd_dom_sf"/>
</dbReference>
<proteinExistence type="predicted"/>
<dbReference type="EMBL" id="JAWWZK010000025">
    <property type="protein sequence ID" value="MDX5038615.1"/>
    <property type="molecule type" value="Genomic_DNA"/>
</dbReference>
<comment type="caution">
    <text evidence="3">The sequence shown here is derived from an EMBL/GenBank/DDBJ whole genome shotgun (WGS) entry which is preliminary data.</text>
</comment>
<dbReference type="Proteomes" id="UP001270004">
    <property type="component" value="Unassembled WGS sequence"/>
</dbReference>
<reference evidence="2 4" key="1">
    <citation type="submission" date="2016-02" db="EMBL/GenBank/DDBJ databases">
        <authorList>
            <consortium name="Pathogen Informatics"/>
        </authorList>
    </citation>
    <scope>NUCLEOTIDE SEQUENCE [LARGE SCALE GENOMIC DNA]</scope>
    <source>
        <strain evidence="2 4">SS985</strain>
    </source>
</reference>
<evidence type="ECO:0000259" key="1">
    <source>
        <dbReference type="PROSITE" id="PS50943"/>
    </source>
</evidence>
<gene>
    <name evidence="2" type="ORF">ERS132525_00862</name>
    <name evidence="3" type="ORF">SHY70_10060</name>
</gene>
<evidence type="ECO:0000313" key="2">
    <source>
        <dbReference type="EMBL" id="CYX43203.1"/>
    </source>
</evidence>